<evidence type="ECO:0000313" key="4">
    <source>
        <dbReference type="EMBL" id="KAE8702355.1"/>
    </source>
</evidence>
<name>A0A6A3AGJ9_HIBSY</name>
<dbReference type="InterPro" id="IPR044730">
    <property type="entry name" value="RNase_H-like_dom_plant"/>
</dbReference>
<feature type="domain" description="CCHC-type" evidence="3">
    <location>
        <begin position="269"/>
        <end position="282"/>
    </location>
</feature>
<dbReference type="InterPro" id="IPR005135">
    <property type="entry name" value="Endo/exonuclease/phosphatase"/>
</dbReference>
<keyword evidence="1" id="KW-0863">Zinc-finger</keyword>
<evidence type="ECO:0000256" key="1">
    <source>
        <dbReference type="PROSITE-ProRule" id="PRU00047"/>
    </source>
</evidence>
<dbReference type="Pfam" id="PF13456">
    <property type="entry name" value="RVT_3"/>
    <property type="match status" value="1"/>
</dbReference>
<feature type="compositionally biased region" description="Basic and acidic residues" evidence="2">
    <location>
        <begin position="1"/>
        <end position="17"/>
    </location>
</feature>
<dbReference type="InterPro" id="IPR002156">
    <property type="entry name" value="RNaseH_domain"/>
</dbReference>
<dbReference type="GO" id="GO:0004523">
    <property type="term" value="F:RNA-DNA hybrid ribonuclease activity"/>
    <property type="evidence" value="ECO:0007669"/>
    <property type="project" value="InterPro"/>
</dbReference>
<accession>A0A6A3AGJ9</accession>
<evidence type="ECO:0000256" key="2">
    <source>
        <dbReference type="SAM" id="MobiDB-lite"/>
    </source>
</evidence>
<dbReference type="PANTHER" id="PTHR31286:SF99">
    <property type="entry name" value="DUF4283 DOMAIN-CONTAINING PROTEIN"/>
    <property type="match status" value="1"/>
</dbReference>
<keyword evidence="1" id="KW-0862">Zinc</keyword>
<keyword evidence="1" id="KW-0479">Metal-binding</keyword>
<dbReference type="EMBL" id="VEPZ02001008">
    <property type="protein sequence ID" value="KAE8702355.1"/>
    <property type="molecule type" value="Genomic_DNA"/>
</dbReference>
<dbReference type="InterPro" id="IPR025558">
    <property type="entry name" value="DUF4283"/>
</dbReference>
<comment type="caution">
    <text evidence="4">The sequence shown here is derived from an EMBL/GenBank/DDBJ whole genome shotgun (WGS) entry which is preliminary data.</text>
</comment>
<sequence length="1559" mass="178666">MDEDQRATKKVRNKEDVDRMEEDHADLEAQSNTDFNDKIAGNQGKHSYASAVMGNSKTTVDVVSLKAMDEVEILDGDCIVDNNGSYPVIHFADQVHDRIDYSMRRSVIVRLLGRAIGYKTLLNRIGVLWQLQGQYQLIDLENDYFLVKFEREEDYVHVLMEGPWTIFGSYLTVQPWSRTFSTLEKHPSQVIVWVILPGIPYRYYSKAIFRRIAMVIGQVVKIDYSMNSGERGRFARLAVLVNLNKPLIPCLKIDGFWQKIEYEGLQQICFQCGVYGHSKENCGSVEGSTRHEGLAGEPSVETRFAILNEINNGQEEVTAIVSDAPAEEHNKRNGEVYASRMENQAKGKVVTDSVPLEASSGRRTNTNRKEDVGDSRALNQISVIAMEEGAIPQVTKSRHVTAGGSHSVVSISDDSRNNIIKRSNREMVVEEKWGKVTLHDEGSSVQRENEHEGAESPKFRRHLREHCRESRPDLVALLETRISGINADKVIWRLGFQNSFRVEAHGFSGGIWILWKDGLNVEILTISNQFIHGRCWSDNENRWLYFTAIYASPQVEKCKLIWKHLTKLMPGENEAWLLEGDFNSILQLDERECGSSRDSGVSQLFVDFVFEMELFEVDYQGLQFTWRRGNLFKRLDRCLMNSCWANIFPGTMVIHLGRVGSDHCPLVLKPQSNMSFQSTRPFRFIAAWQDHPQFKDFLSEVWRNGLDALTNVNSFQSKASEWNLNVFGHIGRKKRELLAWLRGIDRALITRYSQRLVDLQHVLEYELEQVLQQEESLWLQKSRTQWVLHGDKNTKYFHACKMMRRRRNHMGALKDMNGNWVSEQATLCSMAVNFYKDLFTSTNEVDYGYPFQGCFPVLSNSELNGLIRPLLNEEIREVLFSMSPLKDSGVDGLHAIFFQRNWDTVSTSVCQLIQSIFAGKAFDKDFNRTLLVLIPKVKVPESFSQYQPISLCFVLYKLVTKIIVNRLKSFMKFWISENQTSFVPECSIMDNVIIAQEVIHSMRLKKGKVGFMAIKIDLEKAYDRLEWLFVEDTLRELHIPKNLRRLIMRCVSSVSTHVLWNGAMSESFKPTRGLRQGDPRLNCSLCAWRGSQEVQNLGKYLGVPLLHSRVTRSSFSHIISRVRDKLTGWKAKSLSLAGRITLAKTVLSTIPFYSMQSMKLPKGICDDLEQIIRGFIWGRTEARNGISLVNWENVCKPISNGGLGMKKLIDQNDTFLMKLAFKLATNSDHLWIKVLRSKYRWRNDLPDSIDSKRSSHVWKGISHVWSVVRQSLVWNIVERFALPRRTVASMVDTNGQWRWELISNLAPDRIYEIGCRLILLIRESMHGMTVTGTYFSVDTLVIWKNRNRRIFDPDYIEQESILAQGRRLCFEARRAIETNLQMNPYSFQRISVPNHWTPPPTNWCKVNTDGSRKLGNGFATCGGVIRSSNGGWILGFSKVLGICSIVEAELWGIHEGLSHAWNLGERQIMVEADNLEVIRMLKGKTNKGSVFTLLDRVNELLKQELTVTLRHINRDVNKVADKLANLAIARGSDHTIFYSPPLEVLSLLQQDSCACNLIE</sequence>
<feature type="region of interest" description="Disordered" evidence="2">
    <location>
        <begin position="1"/>
        <end position="38"/>
    </location>
</feature>
<dbReference type="InterPro" id="IPR001878">
    <property type="entry name" value="Znf_CCHC"/>
</dbReference>
<dbReference type="InterPro" id="IPR000477">
    <property type="entry name" value="RT_dom"/>
</dbReference>
<dbReference type="GO" id="GO:0003676">
    <property type="term" value="F:nucleic acid binding"/>
    <property type="evidence" value="ECO:0007669"/>
    <property type="project" value="InterPro"/>
</dbReference>
<dbReference type="Pfam" id="PF14111">
    <property type="entry name" value="DUF4283"/>
    <property type="match status" value="1"/>
</dbReference>
<dbReference type="Pfam" id="PF03372">
    <property type="entry name" value="Exo_endo_phos"/>
    <property type="match status" value="1"/>
</dbReference>
<dbReference type="InterPro" id="IPR036691">
    <property type="entry name" value="Endo/exonu/phosph_ase_sf"/>
</dbReference>
<reference evidence="4" key="1">
    <citation type="submission" date="2019-09" db="EMBL/GenBank/DDBJ databases">
        <title>Draft genome information of white flower Hibiscus syriacus.</title>
        <authorList>
            <person name="Kim Y.-M."/>
        </authorList>
    </citation>
    <scope>NUCLEOTIDE SEQUENCE [LARGE SCALE GENOMIC DNA]</scope>
    <source>
        <strain evidence="4">YM2019G1</strain>
    </source>
</reference>
<dbReference type="Proteomes" id="UP000436088">
    <property type="component" value="Unassembled WGS sequence"/>
</dbReference>
<protein>
    <recommendedName>
        <fullName evidence="3">CCHC-type domain-containing protein</fullName>
    </recommendedName>
</protein>
<dbReference type="InterPro" id="IPR040256">
    <property type="entry name" value="At4g02000-like"/>
</dbReference>
<dbReference type="Pfam" id="PF00078">
    <property type="entry name" value="RVT_1"/>
    <property type="match status" value="1"/>
</dbReference>
<dbReference type="CDD" id="cd01650">
    <property type="entry name" value="RT_nLTR_like"/>
    <property type="match status" value="1"/>
</dbReference>
<dbReference type="Gene3D" id="3.60.10.10">
    <property type="entry name" value="Endonuclease/exonuclease/phosphatase"/>
    <property type="match status" value="1"/>
</dbReference>
<evidence type="ECO:0000259" key="3">
    <source>
        <dbReference type="PROSITE" id="PS50158"/>
    </source>
</evidence>
<feature type="region of interest" description="Disordered" evidence="2">
    <location>
        <begin position="347"/>
        <end position="372"/>
    </location>
</feature>
<dbReference type="Gene3D" id="3.30.420.10">
    <property type="entry name" value="Ribonuclease H-like superfamily/Ribonuclease H"/>
    <property type="match status" value="1"/>
</dbReference>
<dbReference type="PANTHER" id="PTHR31286">
    <property type="entry name" value="GLYCINE-RICH CELL WALL STRUCTURAL PROTEIN 1.8-LIKE"/>
    <property type="match status" value="1"/>
</dbReference>
<evidence type="ECO:0000313" key="5">
    <source>
        <dbReference type="Proteomes" id="UP000436088"/>
    </source>
</evidence>
<dbReference type="CDD" id="cd06222">
    <property type="entry name" value="RNase_H_like"/>
    <property type="match status" value="1"/>
</dbReference>
<dbReference type="PROSITE" id="PS50158">
    <property type="entry name" value="ZF_CCHC"/>
    <property type="match status" value="1"/>
</dbReference>
<proteinExistence type="predicted"/>
<dbReference type="InterPro" id="IPR036397">
    <property type="entry name" value="RNaseH_sf"/>
</dbReference>
<dbReference type="InterPro" id="IPR012337">
    <property type="entry name" value="RNaseH-like_sf"/>
</dbReference>
<gene>
    <name evidence="4" type="ORF">F3Y22_tig00110483pilonHSYRG00291</name>
</gene>
<dbReference type="SUPFAM" id="SSF53098">
    <property type="entry name" value="Ribonuclease H-like"/>
    <property type="match status" value="1"/>
</dbReference>
<dbReference type="GO" id="GO:0008270">
    <property type="term" value="F:zinc ion binding"/>
    <property type="evidence" value="ECO:0007669"/>
    <property type="project" value="UniProtKB-KW"/>
</dbReference>
<organism evidence="4 5">
    <name type="scientific">Hibiscus syriacus</name>
    <name type="common">Rose of Sharon</name>
    <dbReference type="NCBI Taxonomy" id="106335"/>
    <lineage>
        <taxon>Eukaryota</taxon>
        <taxon>Viridiplantae</taxon>
        <taxon>Streptophyta</taxon>
        <taxon>Embryophyta</taxon>
        <taxon>Tracheophyta</taxon>
        <taxon>Spermatophyta</taxon>
        <taxon>Magnoliopsida</taxon>
        <taxon>eudicotyledons</taxon>
        <taxon>Gunneridae</taxon>
        <taxon>Pentapetalae</taxon>
        <taxon>rosids</taxon>
        <taxon>malvids</taxon>
        <taxon>Malvales</taxon>
        <taxon>Malvaceae</taxon>
        <taxon>Malvoideae</taxon>
        <taxon>Hibiscus</taxon>
    </lineage>
</organism>
<dbReference type="SUPFAM" id="SSF56219">
    <property type="entry name" value="DNase I-like"/>
    <property type="match status" value="1"/>
</dbReference>
<keyword evidence="5" id="KW-1185">Reference proteome</keyword>